<keyword evidence="2" id="KW-1185">Reference proteome</keyword>
<proteinExistence type="predicted"/>
<gene>
    <name evidence="1" type="ORF">LSCM1_06236</name>
</gene>
<dbReference type="InterPro" id="IPR043967">
    <property type="entry name" value="CBP30"/>
</dbReference>
<dbReference type="Pfam" id="PF19041">
    <property type="entry name" value="CBP30"/>
    <property type="match status" value="1"/>
</dbReference>
<organism evidence="1 2">
    <name type="scientific">Leishmania martiniquensis</name>
    <dbReference type="NCBI Taxonomy" id="1580590"/>
    <lineage>
        <taxon>Eukaryota</taxon>
        <taxon>Discoba</taxon>
        <taxon>Euglenozoa</taxon>
        <taxon>Kinetoplastea</taxon>
        <taxon>Metakinetoplastina</taxon>
        <taxon>Trypanosomatida</taxon>
        <taxon>Trypanosomatidae</taxon>
        <taxon>Leishmaniinae</taxon>
        <taxon>Leishmania</taxon>
    </lineage>
</organism>
<name>A0A836KWE2_9TRYP</name>
<reference evidence="1 2" key="1">
    <citation type="submission" date="2021-03" db="EMBL/GenBank/DDBJ databases">
        <title>Leishmania (Mundinia) martiniquensis Genome sequencing and assembly.</title>
        <authorList>
            <person name="Almutairi H."/>
            <person name="Gatherer D."/>
        </authorList>
    </citation>
    <scope>NUCLEOTIDE SEQUENCE [LARGE SCALE GENOMIC DNA]</scope>
    <source>
        <strain evidence="1">LSCM1</strain>
    </source>
</reference>
<dbReference type="KEGG" id="lmat:92516180"/>
<dbReference type="EMBL" id="JAFEUZ010000019">
    <property type="protein sequence ID" value="KAG5480533.1"/>
    <property type="molecule type" value="Genomic_DNA"/>
</dbReference>
<dbReference type="OrthoDB" id="264600at2759"/>
<dbReference type="GeneID" id="92516180"/>
<comment type="caution">
    <text evidence="1">The sequence shown here is derived from an EMBL/GenBank/DDBJ whole genome shotgun (WGS) entry which is preliminary data.</text>
</comment>
<dbReference type="AlphaFoldDB" id="A0A836KWE2"/>
<sequence length="356" mass="37736">MPSPLGQHGRGDAHRGSGFVHLNTPATIQYTAGKTLTLASLRERKSRVECAVLPESLSVWRNAFQRYVKEEGYSNFAADMEDERSGSGPILPPLVQQRAGPVRRRARETALAEDAFFCTSAPLVSPCTSSTAAQTGADGLPLSCGTASTTSTTACESSSSARKTSSIHAEYGGDVTDGVASSATEEQAGIAIVSHHKILGRQKFVYPDHDGVLSAGVVPQIVVTAEEKAEEAAARAFYISPLAMSEEELTAFEELQALWKSRARSHSFLGAQHRRAAQGAVDPSSSTNVVDAIGAGQPKVPRREGVRGGACLASGRGSEVDTPDHAETEATVEEEKALEKELAEALRMADDLLRFA</sequence>
<evidence type="ECO:0000313" key="2">
    <source>
        <dbReference type="Proteomes" id="UP000673552"/>
    </source>
</evidence>
<evidence type="ECO:0000313" key="1">
    <source>
        <dbReference type="EMBL" id="KAG5480533.1"/>
    </source>
</evidence>
<accession>A0A836KWE2</accession>
<protein>
    <recommendedName>
        <fullName evidence="3">Nuclear cap binding complex subunit CBP30</fullName>
    </recommendedName>
</protein>
<dbReference type="GO" id="GO:0005846">
    <property type="term" value="C:nuclear cap binding complex"/>
    <property type="evidence" value="ECO:0007669"/>
    <property type="project" value="InterPro"/>
</dbReference>
<dbReference type="RefSeq" id="XP_067179297.1">
    <property type="nucleotide sequence ID" value="XM_067323668.1"/>
</dbReference>
<dbReference type="Proteomes" id="UP000673552">
    <property type="component" value="Chromosome 19"/>
</dbReference>
<evidence type="ECO:0008006" key="3">
    <source>
        <dbReference type="Google" id="ProtNLM"/>
    </source>
</evidence>